<feature type="region of interest" description="Disordered" evidence="1">
    <location>
        <begin position="216"/>
        <end position="278"/>
    </location>
</feature>
<gene>
    <name evidence="2" type="ORF">PG996_015649</name>
</gene>
<evidence type="ECO:0000256" key="1">
    <source>
        <dbReference type="SAM" id="MobiDB-lite"/>
    </source>
</evidence>
<evidence type="ECO:0000313" key="3">
    <source>
        <dbReference type="Proteomes" id="UP001446871"/>
    </source>
</evidence>
<reference evidence="2 3" key="1">
    <citation type="submission" date="2023-01" db="EMBL/GenBank/DDBJ databases">
        <title>Analysis of 21 Apiospora genomes using comparative genomics revels a genus with tremendous synthesis potential of carbohydrate active enzymes and secondary metabolites.</title>
        <authorList>
            <person name="Sorensen T."/>
        </authorList>
    </citation>
    <scope>NUCLEOTIDE SEQUENCE [LARGE SCALE GENOMIC DNA]</scope>
    <source>
        <strain evidence="2 3">CBS 83171</strain>
    </source>
</reference>
<accession>A0ABR1TNX4</accession>
<feature type="region of interest" description="Disordered" evidence="1">
    <location>
        <begin position="370"/>
        <end position="392"/>
    </location>
</feature>
<feature type="compositionally biased region" description="Basic and acidic residues" evidence="1">
    <location>
        <begin position="223"/>
        <end position="237"/>
    </location>
</feature>
<sequence>MPPKSKAKGKAAAKAIAQVKKTATVGTTGLTQAQLNRHYTEGAELILTYLNGTTPDKSSISSFYQKILAKAKKGKSLQARARDWCFTYRPDKLGKGGRRNIANFQDKFPLHEHEGYAHEPQTSAGPHRESVNLDPNEPDDPWLLFHPDLFNAGVTPNHYRFCLERVRAAQTLQGYEDHDELDFTDYTQFIANAPTICRRIEGLQFRYALKMVENMADEEDEERRETEKKQQAKDKKAAAAAAASAKQKQKKKATKEDEDEEEEEEDEDLDKPDETMPPAVVTARDLLLDRVLVRYMPEVLVWLGHGPKAWKEVRISLAQARLYKTANMTNSAQLLHMSAECSRLHQLLNGEIKMERNTIPYSVFQAATGFGKGEEEKSAEEEEEEEEEEEVD</sequence>
<comment type="caution">
    <text evidence="2">The sequence shown here is derived from an EMBL/GenBank/DDBJ whole genome shotgun (WGS) entry which is preliminary data.</text>
</comment>
<feature type="region of interest" description="Disordered" evidence="1">
    <location>
        <begin position="117"/>
        <end position="136"/>
    </location>
</feature>
<dbReference type="EMBL" id="JAQQWM010000009">
    <property type="protein sequence ID" value="KAK8047585.1"/>
    <property type="molecule type" value="Genomic_DNA"/>
</dbReference>
<feature type="compositionally biased region" description="Acidic residues" evidence="1">
    <location>
        <begin position="256"/>
        <end position="271"/>
    </location>
</feature>
<dbReference type="Proteomes" id="UP001446871">
    <property type="component" value="Unassembled WGS sequence"/>
</dbReference>
<evidence type="ECO:0000313" key="2">
    <source>
        <dbReference type="EMBL" id="KAK8047585.1"/>
    </source>
</evidence>
<keyword evidence="3" id="KW-1185">Reference proteome</keyword>
<proteinExistence type="predicted"/>
<feature type="compositionally biased region" description="Acidic residues" evidence="1">
    <location>
        <begin position="377"/>
        <end position="392"/>
    </location>
</feature>
<organism evidence="2 3">
    <name type="scientific">Apiospora saccharicola</name>
    <dbReference type="NCBI Taxonomy" id="335842"/>
    <lineage>
        <taxon>Eukaryota</taxon>
        <taxon>Fungi</taxon>
        <taxon>Dikarya</taxon>
        <taxon>Ascomycota</taxon>
        <taxon>Pezizomycotina</taxon>
        <taxon>Sordariomycetes</taxon>
        <taxon>Xylariomycetidae</taxon>
        <taxon>Amphisphaeriales</taxon>
        <taxon>Apiosporaceae</taxon>
        <taxon>Apiospora</taxon>
    </lineage>
</organism>
<protein>
    <submittedName>
        <fullName evidence="2">Uncharacterized protein</fullName>
    </submittedName>
</protein>
<name>A0ABR1TNX4_9PEZI</name>